<dbReference type="Proteomes" id="UP000677228">
    <property type="component" value="Unassembled WGS sequence"/>
</dbReference>
<dbReference type="Pfam" id="PF01494">
    <property type="entry name" value="FAD_binding_3"/>
    <property type="match status" value="1"/>
</dbReference>
<evidence type="ECO:0000313" key="3">
    <source>
        <dbReference type="EMBL" id="CAF3673979.1"/>
    </source>
</evidence>
<dbReference type="InterPro" id="IPR002938">
    <property type="entry name" value="FAD-bd"/>
</dbReference>
<organism evidence="4 5">
    <name type="scientific">Didymodactylos carnosus</name>
    <dbReference type="NCBI Taxonomy" id="1234261"/>
    <lineage>
        <taxon>Eukaryota</taxon>
        <taxon>Metazoa</taxon>
        <taxon>Spiralia</taxon>
        <taxon>Gnathifera</taxon>
        <taxon>Rotifera</taxon>
        <taxon>Eurotatoria</taxon>
        <taxon>Bdelloidea</taxon>
        <taxon>Philodinida</taxon>
        <taxon>Philodinidae</taxon>
        <taxon>Didymodactylos</taxon>
    </lineage>
</organism>
<dbReference type="Proteomes" id="UP000681722">
    <property type="component" value="Unassembled WGS sequence"/>
</dbReference>
<sequence length="108" mass="12450">MLASQLAIHGVNFRIIDKKADYTPYSRAHIIHTCTLEILDQMKISEQAIEQGIIANDLNWLFKGKKLLESKFIAFANITKFPYMLMIEQSKTERILAERISIETSVYS</sequence>
<dbReference type="InterPro" id="IPR036188">
    <property type="entry name" value="FAD/NAD-bd_sf"/>
</dbReference>
<reference evidence="4" key="1">
    <citation type="submission" date="2021-02" db="EMBL/GenBank/DDBJ databases">
        <authorList>
            <person name="Nowell W R."/>
        </authorList>
    </citation>
    <scope>NUCLEOTIDE SEQUENCE</scope>
</reference>
<protein>
    <recommendedName>
        <fullName evidence="1">FAD-binding domain-containing protein</fullName>
    </recommendedName>
</protein>
<dbReference type="AlphaFoldDB" id="A0A8S2XQ36"/>
<evidence type="ECO:0000313" key="2">
    <source>
        <dbReference type="EMBL" id="CAF0891885.1"/>
    </source>
</evidence>
<dbReference type="Gene3D" id="3.50.50.60">
    <property type="entry name" value="FAD/NAD(P)-binding domain"/>
    <property type="match status" value="1"/>
</dbReference>
<name>A0A8S2XQ36_9BILA</name>
<comment type="caution">
    <text evidence="4">The sequence shown here is derived from an EMBL/GenBank/DDBJ whole genome shotgun (WGS) entry which is preliminary data.</text>
</comment>
<dbReference type="EMBL" id="CAJOBA010003202">
    <property type="protein sequence ID" value="CAF3673979.1"/>
    <property type="molecule type" value="Genomic_DNA"/>
</dbReference>
<proteinExistence type="predicted"/>
<evidence type="ECO:0000313" key="5">
    <source>
        <dbReference type="Proteomes" id="UP000681722"/>
    </source>
</evidence>
<accession>A0A8S2XQ36</accession>
<dbReference type="EMBL" id="CAJNOK010003201">
    <property type="protein sequence ID" value="CAF0891885.1"/>
    <property type="molecule type" value="Genomic_DNA"/>
</dbReference>
<dbReference type="Proteomes" id="UP000682733">
    <property type="component" value="Unassembled WGS sequence"/>
</dbReference>
<feature type="domain" description="FAD-binding" evidence="1">
    <location>
        <begin position="1"/>
        <end position="99"/>
    </location>
</feature>
<evidence type="ECO:0000313" key="4">
    <source>
        <dbReference type="EMBL" id="CAF4513871.1"/>
    </source>
</evidence>
<dbReference type="GO" id="GO:0071949">
    <property type="term" value="F:FAD binding"/>
    <property type="evidence" value="ECO:0007669"/>
    <property type="project" value="InterPro"/>
</dbReference>
<gene>
    <name evidence="2" type="ORF">OVA965_LOCUS9170</name>
    <name evidence="4" type="ORF">SRO942_LOCUS45443</name>
    <name evidence="3" type="ORF">TMI583_LOCUS9166</name>
</gene>
<dbReference type="SUPFAM" id="SSF51905">
    <property type="entry name" value="FAD/NAD(P)-binding domain"/>
    <property type="match status" value="1"/>
</dbReference>
<dbReference type="EMBL" id="CAJOBC010108380">
    <property type="protein sequence ID" value="CAF4513871.1"/>
    <property type="molecule type" value="Genomic_DNA"/>
</dbReference>
<dbReference type="OrthoDB" id="10016252at2759"/>
<evidence type="ECO:0000259" key="1">
    <source>
        <dbReference type="Pfam" id="PF01494"/>
    </source>
</evidence>